<dbReference type="PANTHER" id="PTHR23248">
    <property type="entry name" value="PHOSPHOLIPID SCRAMBLASE-RELATED"/>
    <property type="match status" value="1"/>
</dbReference>
<dbReference type="Proteomes" id="UP000663838">
    <property type="component" value="Unassembled WGS sequence"/>
</dbReference>
<evidence type="ECO:0000256" key="3">
    <source>
        <dbReference type="SAM" id="MobiDB-lite"/>
    </source>
</evidence>
<keyword evidence="2" id="KW-0106">Calcium</keyword>
<dbReference type="EMBL" id="CAJOBS010003214">
    <property type="protein sequence ID" value="CAF4849267.1"/>
    <property type="molecule type" value="Genomic_DNA"/>
</dbReference>
<feature type="region of interest" description="Disordered" evidence="3">
    <location>
        <begin position="1"/>
        <end position="22"/>
    </location>
</feature>
<comment type="cofactor">
    <cofactor evidence="2">
        <name>Ca(2+)</name>
        <dbReference type="ChEBI" id="CHEBI:29108"/>
    </cofactor>
</comment>
<name>A0A818DML0_9BILA</name>
<evidence type="ECO:0000313" key="4">
    <source>
        <dbReference type="EMBL" id="CAF3446825.1"/>
    </source>
</evidence>
<keyword evidence="2" id="KW-0449">Lipoprotein</keyword>
<comment type="caution">
    <text evidence="4">The sequence shown here is derived from an EMBL/GenBank/DDBJ whole genome shotgun (WGS) entry which is preliminary data.</text>
</comment>
<dbReference type="AlphaFoldDB" id="A0A818DML0"/>
<reference evidence="4" key="1">
    <citation type="submission" date="2021-02" db="EMBL/GenBank/DDBJ databases">
        <authorList>
            <person name="Nowell W R."/>
        </authorList>
    </citation>
    <scope>NUCLEOTIDE SEQUENCE</scope>
</reference>
<dbReference type="GO" id="GO:0005886">
    <property type="term" value="C:plasma membrane"/>
    <property type="evidence" value="ECO:0007669"/>
    <property type="project" value="TreeGrafter"/>
</dbReference>
<evidence type="ECO:0000256" key="2">
    <source>
        <dbReference type="RuleBase" id="RU363116"/>
    </source>
</evidence>
<proteinExistence type="inferred from homology"/>
<evidence type="ECO:0000313" key="6">
    <source>
        <dbReference type="Proteomes" id="UP000663865"/>
    </source>
</evidence>
<sequence>MNRPISNQPNVRNNNNHQEQGDIWMSPSKSVISDVSAGLSFLTSVSKLFFQQEASLTQTLTGLSMAQRFRVINEEGQVVLNVAENKRNVAGRVCCAARRGFVLEVYDLSNQEVMRISREFKCCAGSCCWCANMDCCAYEVVVESPPGTVIGIVRQTQSCWRTHLSLMDSTGAEQLKVISPCCICKGVFCCCCENKFKIMSSRSDIEIGGIFKEYAGVVNQALTGAEKYTINFPIDMPTNLKVISLGALFLINFLEFGGNAETVARLSNIQLMGAKFGKSKSITISEKENEHKKPMDTAANNNIDGLKTLEKKNAKKAIKISKKKVNQCTSTNGGIISPSSRKQKLANGLSYNNASHDVYSTEADCANRSLASSKDIQEFREACIRRGIISSETIRYSSQTLNEPDNQVNTVQETSTAIVSNEEQVPIEQQV</sequence>
<dbReference type="GO" id="GO:0017128">
    <property type="term" value="F:phospholipid scramblase activity"/>
    <property type="evidence" value="ECO:0007669"/>
    <property type="project" value="InterPro"/>
</dbReference>
<gene>
    <name evidence="4" type="ORF">KIK155_LOCUS12080</name>
    <name evidence="5" type="ORF">TOA249_LOCUS26744</name>
</gene>
<keyword evidence="2" id="KW-0564">Palmitate</keyword>
<dbReference type="Proteomes" id="UP000663865">
    <property type="component" value="Unassembled WGS sequence"/>
</dbReference>
<protein>
    <recommendedName>
        <fullName evidence="2">Phospholipid scramblase</fullName>
    </recommendedName>
</protein>
<feature type="compositionally biased region" description="Low complexity" evidence="3">
    <location>
        <begin position="7"/>
        <end position="16"/>
    </location>
</feature>
<evidence type="ECO:0000256" key="1">
    <source>
        <dbReference type="ARBA" id="ARBA00005350"/>
    </source>
</evidence>
<organism evidence="4 6">
    <name type="scientific">Rotaria socialis</name>
    <dbReference type="NCBI Taxonomy" id="392032"/>
    <lineage>
        <taxon>Eukaryota</taxon>
        <taxon>Metazoa</taxon>
        <taxon>Spiralia</taxon>
        <taxon>Gnathifera</taxon>
        <taxon>Rotifera</taxon>
        <taxon>Eurotatoria</taxon>
        <taxon>Bdelloidea</taxon>
        <taxon>Philodinida</taxon>
        <taxon>Philodinidae</taxon>
        <taxon>Rotaria</taxon>
    </lineage>
</organism>
<dbReference type="Pfam" id="PF03803">
    <property type="entry name" value="Scramblase"/>
    <property type="match status" value="1"/>
</dbReference>
<accession>A0A818DML0</accession>
<dbReference type="PANTHER" id="PTHR23248:SF63">
    <property type="entry name" value="PHOSPHOLIPID SCRAMBLASE"/>
    <property type="match status" value="1"/>
</dbReference>
<comment type="function">
    <text evidence="2">May mediate accelerated ATP-independent bidirectional transbilayer migration of phospholipids upon binding calcium ions that results in a loss of phospholipid asymmetry in the plasma membrane.</text>
</comment>
<dbReference type="InterPro" id="IPR005552">
    <property type="entry name" value="Scramblase"/>
</dbReference>
<dbReference type="EMBL" id="CAJNYV010001952">
    <property type="protein sequence ID" value="CAF3446825.1"/>
    <property type="molecule type" value="Genomic_DNA"/>
</dbReference>
<comment type="similarity">
    <text evidence="1 2">Belongs to the phospholipid scramblase family.</text>
</comment>
<evidence type="ECO:0000313" key="5">
    <source>
        <dbReference type="EMBL" id="CAF4849267.1"/>
    </source>
</evidence>